<dbReference type="InterPro" id="IPR000182">
    <property type="entry name" value="GNAT_dom"/>
</dbReference>
<dbReference type="GO" id="GO:0016747">
    <property type="term" value="F:acyltransferase activity, transferring groups other than amino-acyl groups"/>
    <property type="evidence" value="ECO:0007669"/>
    <property type="project" value="InterPro"/>
</dbReference>
<accession>A0A386H1J2</accession>
<dbReference type="AlphaFoldDB" id="A0A386H1J2"/>
<organism evidence="2 3">
    <name type="scientific">Clostridium fermenticellae</name>
    <dbReference type="NCBI Taxonomy" id="2068654"/>
    <lineage>
        <taxon>Bacteria</taxon>
        <taxon>Bacillati</taxon>
        <taxon>Bacillota</taxon>
        <taxon>Clostridia</taxon>
        <taxon>Eubacteriales</taxon>
        <taxon>Clostridiaceae</taxon>
        <taxon>Clostridium</taxon>
    </lineage>
</organism>
<sequence length="147" mass="17472">MDIVYKKISEDMLDEIIELFIETFNSEPWNDNWTIQTSFKRLHPIVLTEEFLGLSAYQDNRICGFVMGFFEQYCDEKEFLIKEFAIKNTDRGRGFGSQLLMEFERRLREKGVKKITLLTLKGNLTEHFYEKNGFKTNPKMAFMDKVI</sequence>
<dbReference type="Pfam" id="PF00583">
    <property type="entry name" value="Acetyltransf_1"/>
    <property type="match status" value="1"/>
</dbReference>
<dbReference type="SUPFAM" id="SSF55729">
    <property type="entry name" value="Acyl-CoA N-acyltransferases (Nat)"/>
    <property type="match status" value="1"/>
</dbReference>
<dbReference type="Proteomes" id="UP000266301">
    <property type="component" value="Chromosome"/>
</dbReference>
<dbReference type="Gene3D" id="3.40.630.30">
    <property type="match status" value="1"/>
</dbReference>
<evidence type="ECO:0000259" key="1">
    <source>
        <dbReference type="PROSITE" id="PS51186"/>
    </source>
</evidence>
<dbReference type="CDD" id="cd04301">
    <property type="entry name" value="NAT_SF"/>
    <property type="match status" value="1"/>
</dbReference>
<keyword evidence="2" id="KW-0808">Transferase</keyword>
<proteinExistence type="predicted"/>
<gene>
    <name evidence="2" type="ORF">D4Z93_02340</name>
</gene>
<dbReference type="OrthoDB" id="9775804at2"/>
<name>A0A386H1J2_9CLOT</name>
<evidence type="ECO:0000313" key="3">
    <source>
        <dbReference type="Proteomes" id="UP000266301"/>
    </source>
</evidence>
<feature type="domain" description="N-acetyltransferase" evidence="1">
    <location>
        <begin position="3"/>
        <end position="147"/>
    </location>
</feature>
<dbReference type="RefSeq" id="WP_119970147.1">
    <property type="nucleotide sequence ID" value="NZ_CP032416.1"/>
</dbReference>
<evidence type="ECO:0000313" key="2">
    <source>
        <dbReference type="EMBL" id="AYD39438.1"/>
    </source>
</evidence>
<dbReference type="KEGG" id="cfer:D4Z93_02340"/>
<dbReference type="EMBL" id="CP032416">
    <property type="protein sequence ID" value="AYD39438.1"/>
    <property type="molecule type" value="Genomic_DNA"/>
</dbReference>
<protein>
    <submittedName>
        <fullName evidence="2">GNAT family N-acetyltransferase</fullName>
    </submittedName>
</protein>
<reference evidence="2 3" key="1">
    <citation type="journal article" date="2019" name="Int. J. Syst. Evol. Microbiol.">
        <title>Clostridium fermenticellae sp. nov., isolated from the mud in a fermentation cellar for the production of the Chinese liquor, baijiu.</title>
        <authorList>
            <person name="Xu P.X."/>
            <person name="Chai L.J."/>
            <person name="Qiu T."/>
            <person name="Zhang X.J."/>
            <person name="Lu Z.M."/>
            <person name="Xiao C."/>
            <person name="Wang S.T."/>
            <person name="Shen C.H."/>
            <person name="Shi J.S."/>
            <person name="Xu Z.H."/>
        </authorList>
    </citation>
    <scope>NUCLEOTIDE SEQUENCE [LARGE SCALE GENOMIC DNA]</scope>
    <source>
        <strain evidence="2 3">JN500901</strain>
    </source>
</reference>
<keyword evidence="3" id="KW-1185">Reference proteome</keyword>
<dbReference type="PROSITE" id="PS51186">
    <property type="entry name" value="GNAT"/>
    <property type="match status" value="1"/>
</dbReference>
<dbReference type="InterPro" id="IPR016181">
    <property type="entry name" value="Acyl_CoA_acyltransferase"/>
</dbReference>